<evidence type="ECO:0000259" key="3">
    <source>
        <dbReference type="Pfam" id="PF03807"/>
    </source>
</evidence>
<keyword evidence="2" id="KW-0732">Signal</keyword>
<gene>
    <name evidence="4" type="ordered locus">Fraau_0530</name>
</gene>
<dbReference type="PANTHER" id="PTHR14239">
    <property type="entry name" value="DUDULIN-RELATED"/>
    <property type="match status" value="1"/>
</dbReference>
<dbReference type="PANTHER" id="PTHR14239:SF10">
    <property type="entry name" value="REDUCTASE"/>
    <property type="match status" value="1"/>
</dbReference>
<dbReference type="SUPFAM" id="SSF51735">
    <property type="entry name" value="NAD(P)-binding Rossmann-fold domains"/>
    <property type="match status" value="1"/>
</dbReference>
<dbReference type="AlphaFoldDB" id="H8L4T9"/>
<dbReference type="PROSITE" id="PS51318">
    <property type="entry name" value="TAT"/>
    <property type="match status" value="1"/>
</dbReference>
<dbReference type="KEGG" id="fau:Fraau_0530"/>
<reference evidence="4" key="1">
    <citation type="submission" date="2012-02" db="EMBL/GenBank/DDBJ databases">
        <title>The complete genome of Frateuria aurantia DSM 6220.</title>
        <authorList>
            <consortium name="US DOE Joint Genome Institute (JGI-PGF)"/>
            <person name="Lucas S."/>
            <person name="Copeland A."/>
            <person name="Lapidus A."/>
            <person name="Glavina del Rio T."/>
            <person name="Dalin E."/>
            <person name="Tice H."/>
            <person name="Bruce D."/>
            <person name="Goodwin L."/>
            <person name="Pitluck S."/>
            <person name="Peters L."/>
            <person name="Ovchinnikova G."/>
            <person name="Teshima H."/>
            <person name="Kyrpides N."/>
            <person name="Mavromatis K."/>
            <person name="Ivanova N."/>
            <person name="Brettin T."/>
            <person name="Detter J.C."/>
            <person name="Han C."/>
            <person name="Larimer F."/>
            <person name="Land M."/>
            <person name="Hauser L."/>
            <person name="Markowitz V."/>
            <person name="Cheng J.-F."/>
            <person name="Hugenholtz P."/>
            <person name="Woyke T."/>
            <person name="Wu D."/>
            <person name="Brambilla E."/>
            <person name="Klenk H.-P."/>
            <person name="Eisen J.A."/>
        </authorList>
    </citation>
    <scope>NUCLEOTIDE SEQUENCE</scope>
    <source>
        <strain evidence="4">DSM 6220</strain>
    </source>
</reference>
<sequence>MPSPLFPSPLLPARRKLLIALAGLMTLAVLPVAAQTAANAAPKPTIGIIGAGQVGSAWGSLWAKAGYHVIFSSRHPEQLGDLVKQAGPQASAASVSDAIARSQIVMLAVPYKAEPGIAKQYGEQLKGKILIDADNAYLFRDGAIAGKAKAAGVARYSQAEFPGTRFVRAFNTVDAVTVAGGGGRGSVSVDYSFVDEQAGQVVAELIRAAGCLPVRGHDL</sequence>
<feature type="chain" id="PRO_5003614228" evidence="2">
    <location>
        <begin position="41"/>
        <end position="219"/>
    </location>
</feature>
<dbReference type="Gene3D" id="3.40.50.720">
    <property type="entry name" value="NAD(P)-binding Rossmann-like Domain"/>
    <property type="match status" value="1"/>
</dbReference>
<dbReference type="EMBL" id="CP003350">
    <property type="protein sequence ID" value="AFC85012.1"/>
    <property type="molecule type" value="Genomic_DNA"/>
</dbReference>
<evidence type="ECO:0000256" key="1">
    <source>
        <dbReference type="ARBA" id="ARBA00023002"/>
    </source>
</evidence>
<dbReference type="InterPro" id="IPR036291">
    <property type="entry name" value="NAD(P)-bd_dom_sf"/>
</dbReference>
<dbReference type="STRING" id="767434.Fraau_0530"/>
<dbReference type="InterPro" id="IPR051267">
    <property type="entry name" value="STEAP_metalloreductase"/>
</dbReference>
<keyword evidence="5" id="KW-1185">Reference proteome</keyword>
<protein>
    <submittedName>
        <fullName evidence="4">Putative dinucleotide-binding enzyme</fullName>
    </submittedName>
</protein>
<proteinExistence type="predicted"/>
<evidence type="ECO:0000256" key="2">
    <source>
        <dbReference type="SAM" id="SignalP"/>
    </source>
</evidence>
<dbReference type="InterPro" id="IPR006311">
    <property type="entry name" value="TAT_signal"/>
</dbReference>
<dbReference type="eggNOG" id="COG2085">
    <property type="taxonomic scope" value="Bacteria"/>
</dbReference>
<feature type="domain" description="Pyrroline-5-carboxylate reductase catalytic N-terminal" evidence="3">
    <location>
        <begin position="45"/>
        <end position="135"/>
    </location>
</feature>
<dbReference type="HOGENOM" id="CLU_076368_0_1_6"/>
<dbReference type="GO" id="GO:0016491">
    <property type="term" value="F:oxidoreductase activity"/>
    <property type="evidence" value="ECO:0007669"/>
    <property type="project" value="UniProtKB-KW"/>
</dbReference>
<accession>H8L4T9</accession>
<dbReference type="Proteomes" id="UP000005234">
    <property type="component" value="Chromosome"/>
</dbReference>
<name>H8L4T9_FRAAD</name>
<feature type="signal peptide" evidence="2">
    <location>
        <begin position="1"/>
        <end position="40"/>
    </location>
</feature>
<dbReference type="RefSeq" id="WP_014402018.1">
    <property type="nucleotide sequence ID" value="NC_017033.1"/>
</dbReference>
<keyword evidence="1" id="KW-0560">Oxidoreductase</keyword>
<evidence type="ECO:0000313" key="5">
    <source>
        <dbReference type="Proteomes" id="UP000005234"/>
    </source>
</evidence>
<dbReference type="Pfam" id="PF03807">
    <property type="entry name" value="F420_oxidored"/>
    <property type="match status" value="1"/>
</dbReference>
<organism evidence="4 5">
    <name type="scientific">Frateuria aurantia (strain ATCC 33424 / DSM 6220 / KCTC 2777 / LMG 1558 / NBRC 3245 / NCIMB 13370)</name>
    <name type="common">Acetobacter aurantius</name>
    <dbReference type="NCBI Taxonomy" id="767434"/>
    <lineage>
        <taxon>Bacteria</taxon>
        <taxon>Pseudomonadati</taxon>
        <taxon>Pseudomonadota</taxon>
        <taxon>Gammaproteobacteria</taxon>
        <taxon>Lysobacterales</taxon>
        <taxon>Rhodanobacteraceae</taxon>
        <taxon>Frateuria</taxon>
    </lineage>
</organism>
<evidence type="ECO:0000313" key="4">
    <source>
        <dbReference type="EMBL" id="AFC85012.1"/>
    </source>
</evidence>
<dbReference type="InterPro" id="IPR028939">
    <property type="entry name" value="P5C_Rdtase_cat_N"/>
</dbReference>